<comment type="caution">
    <text evidence="1">The sequence shown here is derived from an EMBL/GenBank/DDBJ whole genome shotgun (WGS) entry which is preliminary data.</text>
</comment>
<evidence type="ECO:0008006" key="3">
    <source>
        <dbReference type="Google" id="ProtNLM"/>
    </source>
</evidence>
<evidence type="ECO:0000313" key="2">
    <source>
        <dbReference type="Proteomes" id="UP000248134"/>
    </source>
</evidence>
<dbReference type="OrthoDB" id="8241475at2"/>
<accession>A0A323ULK1</accession>
<gene>
    <name evidence="1" type="ORF">DNX69_02500</name>
</gene>
<dbReference type="RefSeq" id="WP_110784444.1">
    <property type="nucleotide sequence ID" value="NZ_QKQS01000006.1"/>
</dbReference>
<evidence type="ECO:0000313" key="1">
    <source>
        <dbReference type="EMBL" id="PZA13269.1"/>
    </source>
</evidence>
<dbReference type="Proteomes" id="UP000248134">
    <property type="component" value="Unassembled WGS sequence"/>
</dbReference>
<proteinExistence type="predicted"/>
<dbReference type="Pfam" id="PF11162">
    <property type="entry name" value="DUF2946"/>
    <property type="match status" value="1"/>
</dbReference>
<reference evidence="1 2" key="1">
    <citation type="submission" date="2018-06" db="EMBL/GenBank/DDBJ databases">
        <title>Draft Whole-Genome Sequence of the purple photosynthetic bacterium Rhodospeudomonas palustris XCP.</title>
        <authorList>
            <person name="Rayyan A."/>
            <person name="Meyer T.E."/>
            <person name="Kyndt J.A."/>
        </authorList>
    </citation>
    <scope>NUCLEOTIDE SEQUENCE [LARGE SCALE GENOMIC DNA]</scope>
    <source>
        <strain evidence="1 2">XCP</strain>
    </source>
</reference>
<dbReference type="EMBL" id="QKQS01000006">
    <property type="protein sequence ID" value="PZA13269.1"/>
    <property type="molecule type" value="Genomic_DNA"/>
</dbReference>
<dbReference type="InterPro" id="IPR021333">
    <property type="entry name" value="DUF2946"/>
</dbReference>
<protein>
    <recommendedName>
        <fullName evidence="3">DUF2946 domain-containing protein</fullName>
    </recommendedName>
</protein>
<dbReference type="AlphaFoldDB" id="A0A323ULK1"/>
<organism evidence="1 2">
    <name type="scientific">Rhodopseudomonas palustris</name>
    <dbReference type="NCBI Taxonomy" id="1076"/>
    <lineage>
        <taxon>Bacteria</taxon>
        <taxon>Pseudomonadati</taxon>
        <taxon>Pseudomonadota</taxon>
        <taxon>Alphaproteobacteria</taxon>
        <taxon>Hyphomicrobiales</taxon>
        <taxon>Nitrobacteraceae</taxon>
        <taxon>Rhodopseudomonas</taxon>
    </lineage>
</organism>
<name>A0A323ULK1_RHOPL</name>
<sequence length="127" mass="13278">MSGFSRRRARALVAAWIAAYALVFNVVLASALLASQSPTQLLTGHEFCFAAADADSASGDAGQPAKAVPIRCPLCLGQHVSATPPPLPPALAIRVAFSIRYEVPRAAPFVALQPSLDYQPRGPPALT</sequence>